<organism evidence="2 3">
    <name type="scientific">Micavibrio aeruginosavorus</name>
    <dbReference type="NCBI Taxonomy" id="349221"/>
    <lineage>
        <taxon>Bacteria</taxon>
        <taxon>Pseudomonadati</taxon>
        <taxon>Bdellovibrionota</taxon>
        <taxon>Bdellovibrionia</taxon>
        <taxon>Bdellovibrionales</taxon>
        <taxon>Pseudobdellovibrionaceae</taxon>
        <taxon>Micavibrio</taxon>
    </lineage>
</organism>
<feature type="transmembrane region" description="Helical" evidence="1">
    <location>
        <begin position="12"/>
        <end position="34"/>
    </location>
</feature>
<accession>A0A2W5N1A0</accession>
<proteinExistence type="predicted"/>
<dbReference type="AlphaFoldDB" id="A0A2W5N1A0"/>
<dbReference type="EMBL" id="QFQB01000082">
    <property type="protein sequence ID" value="PZQ44675.1"/>
    <property type="molecule type" value="Genomic_DNA"/>
</dbReference>
<dbReference type="NCBIfam" id="TIGR02532">
    <property type="entry name" value="IV_pilin_GFxxxE"/>
    <property type="match status" value="1"/>
</dbReference>
<comment type="caution">
    <text evidence="2">The sequence shown here is derived from an EMBL/GenBank/DDBJ whole genome shotgun (WGS) entry which is preliminary data.</text>
</comment>
<dbReference type="InterPro" id="IPR045584">
    <property type="entry name" value="Pilin-like"/>
</dbReference>
<keyword evidence="1" id="KW-0472">Membrane</keyword>
<sequence length="246" mass="25017">MTNLCTKRRSEQGFTLVELAIVMVIIGLLIGGILKGQELIANAKISSTVSQLKGLDAAMNTFNDKYNAVPGDMISPNTRLPGCNGTPCSTAGNGDSKISTPAFGTFPTAGSEASNVFVHLSAADLVNGIDPAGSSITFGKMLPTVKAGGGLWVSYNPTTVGSTGVVGGKHYAILNGSTGAITGTSGALNATTAAQIDRKLDDGKPNTGSFNVDPTSTGCTSGNNNNMVYDEANNAGTCAAYSRVLN</sequence>
<dbReference type="PROSITE" id="PS00409">
    <property type="entry name" value="PROKAR_NTER_METHYL"/>
    <property type="match status" value="1"/>
</dbReference>
<evidence type="ECO:0000313" key="2">
    <source>
        <dbReference type="EMBL" id="PZQ44675.1"/>
    </source>
</evidence>
<evidence type="ECO:0000313" key="3">
    <source>
        <dbReference type="Proteomes" id="UP000249417"/>
    </source>
</evidence>
<keyword evidence="1" id="KW-0812">Transmembrane</keyword>
<name>A0A2W5N1A0_9BACT</name>
<dbReference type="InterPro" id="IPR012902">
    <property type="entry name" value="N_methyl_site"/>
</dbReference>
<dbReference type="Gene3D" id="3.30.700.10">
    <property type="entry name" value="Glycoprotein, Type 4 Pilin"/>
    <property type="match status" value="1"/>
</dbReference>
<protein>
    <recommendedName>
        <fullName evidence="4">Prepilin-type N-terminal cleavage/methylation domain-containing protein</fullName>
    </recommendedName>
</protein>
<dbReference type="SUPFAM" id="SSF54523">
    <property type="entry name" value="Pili subunits"/>
    <property type="match status" value="1"/>
</dbReference>
<reference evidence="2 3" key="1">
    <citation type="submission" date="2017-08" db="EMBL/GenBank/DDBJ databases">
        <title>Infants hospitalized years apart are colonized by the same room-sourced microbial strains.</title>
        <authorList>
            <person name="Brooks B."/>
            <person name="Olm M.R."/>
            <person name="Firek B.A."/>
            <person name="Baker R."/>
            <person name="Thomas B.C."/>
            <person name="Morowitz M.J."/>
            <person name="Banfield J.F."/>
        </authorList>
    </citation>
    <scope>NUCLEOTIDE SEQUENCE [LARGE SCALE GENOMIC DNA]</scope>
    <source>
        <strain evidence="2">S2_005_002_R2_29</strain>
    </source>
</reference>
<keyword evidence="1" id="KW-1133">Transmembrane helix</keyword>
<evidence type="ECO:0008006" key="4">
    <source>
        <dbReference type="Google" id="ProtNLM"/>
    </source>
</evidence>
<dbReference type="Proteomes" id="UP000249417">
    <property type="component" value="Unassembled WGS sequence"/>
</dbReference>
<dbReference type="Pfam" id="PF07963">
    <property type="entry name" value="N_methyl"/>
    <property type="match status" value="1"/>
</dbReference>
<evidence type="ECO:0000256" key="1">
    <source>
        <dbReference type="SAM" id="Phobius"/>
    </source>
</evidence>
<gene>
    <name evidence="2" type="ORF">DI551_09635</name>
</gene>